<dbReference type="AlphaFoldDB" id="A0AAQ3MXU5"/>
<dbReference type="Proteomes" id="UP001374535">
    <property type="component" value="Chromosome 9"/>
</dbReference>
<dbReference type="EMBL" id="CP144692">
    <property type="protein sequence ID" value="WVY99022.1"/>
    <property type="molecule type" value="Genomic_DNA"/>
</dbReference>
<name>A0AAQ3MXU5_VIGMU</name>
<proteinExistence type="predicted"/>
<reference evidence="1 2" key="1">
    <citation type="journal article" date="2023" name="Life. Sci Alliance">
        <title>Evolutionary insights into 3D genome organization and epigenetic landscape of Vigna mungo.</title>
        <authorList>
            <person name="Junaid A."/>
            <person name="Singh B."/>
            <person name="Bhatia S."/>
        </authorList>
    </citation>
    <scope>NUCLEOTIDE SEQUENCE [LARGE SCALE GENOMIC DNA]</scope>
    <source>
        <strain evidence="1">Urdbean</strain>
    </source>
</reference>
<gene>
    <name evidence="1" type="ORF">V8G54_031173</name>
</gene>
<accession>A0AAQ3MXU5</accession>
<protein>
    <submittedName>
        <fullName evidence="1">Uncharacterized protein</fullName>
    </submittedName>
</protein>
<evidence type="ECO:0000313" key="1">
    <source>
        <dbReference type="EMBL" id="WVY99022.1"/>
    </source>
</evidence>
<organism evidence="1 2">
    <name type="scientific">Vigna mungo</name>
    <name type="common">Black gram</name>
    <name type="synonym">Phaseolus mungo</name>
    <dbReference type="NCBI Taxonomy" id="3915"/>
    <lineage>
        <taxon>Eukaryota</taxon>
        <taxon>Viridiplantae</taxon>
        <taxon>Streptophyta</taxon>
        <taxon>Embryophyta</taxon>
        <taxon>Tracheophyta</taxon>
        <taxon>Spermatophyta</taxon>
        <taxon>Magnoliopsida</taxon>
        <taxon>eudicotyledons</taxon>
        <taxon>Gunneridae</taxon>
        <taxon>Pentapetalae</taxon>
        <taxon>rosids</taxon>
        <taxon>fabids</taxon>
        <taxon>Fabales</taxon>
        <taxon>Fabaceae</taxon>
        <taxon>Papilionoideae</taxon>
        <taxon>50 kb inversion clade</taxon>
        <taxon>NPAAA clade</taxon>
        <taxon>indigoferoid/millettioid clade</taxon>
        <taxon>Phaseoleae</taxon>
        <taxon>Vigna</taxon>
    </lineage>
</organism>
<keyword evidence="2" id="KW-1185">Reference proteome</keyword>
<sequence>MFDLLSVYILAALLRNIKQDIKHVMAGDIILFLPHLHPFIDYGVQHIEQLVYVIGGVSSYALWIEHPQEWEVIHQVGCSRCFQESPHNVLVLTITYRGNKIF</sequence>
<evidence type="ECO:0000313" key="2">
    <source>
        <dbReference type="Proteomes" id="UP001374535"/>
    </source>
</evidence>